<dbReference type="PRINTS" id="PR00389">
    <property type="entry name" value="PHPHLIPASEA2"/>
</dbReference>
<sequence>MQRCIKVICLLYFVNPVNLTTSEAFLSHCLNQRGPEILWIKFMDVYLTVLILSATLPLSHLNNEKQLLQFREMIKCTLPNSSPLQDFGDYGCFCGLGGQGTPVDQLDQCCFTHDHCYGNASNYDSCDSFLDNPYTNIYDFKCNKNTKTITCLASNNACEMFICQCDKTAAECFAQAPYNTSNNQLSNSLCSSASRENLSFINILTILTLLYSKIQSH</sequence>
<evidence type="ECO:0000256" key="18">
    <source>
        <dbReference type="PIRSR" id="PIRSR601211-3"/>
    </source>
</evidence>
<dbReference type="EMBL" id="JAFHDT010000017">
    <property type="protein sequence ID" value="KAI7797787.1"/>
    <property type="molecule type" value="Genomic_DNA"/>
</dbReference>
<comment type="catalytic activity">
    <reaction evidence="14">
        <text>1-hexadecanoyl-2-(9Z-octadecenoyl)-sn-glycero-3-phosphocholine + H2O = 1-hexadecanoyl-sn-glycero-3-phosphocholine + (9Z)-octadecenoate + H(+)</text>
        <dbReference type="Rhea" id="RHEA:38779"/>
        <dbReference type="ChEBI" id="CHEBI:15377"/>
        <dbReference type="ChEBI" id="CHEBI:15378"/>
        <dbReference type="ChEBI" id="CHEBI:30823"/>
        <dbReference type="ChEBI" id="CHEBI:72998"/>
        <dbReference type="ChEBI" id="CHEBI:73001"/>
    </reaction>
    <physiologicalReaction direction="left-to-right" evidence="14">
        <dbReference type="Rhea" id="RHEA:38780"/>
    </physiologicalReaction>
</comment>
<dbReference type="Pfam" id="PF00068">
    <property type="entry name" value="Phospholip_A2_1"/>
    <property type="match status" value="1"/>
</dbReference>
<feature type="disulfide bond" evidence="18">
    <location>
        <begin position="126"/>
        <end position="158"/>
    </location>
</feature>
<comment type="catalytic activity">
    <reaction evidence="12">
        <text>1,2-dihexadecanoyl-sn-glycero-3-phosphocholine + H2O = 1-hexadecanoyl-sn-glycero-3-phosphocholine + hexadecanoate + H(+)</text>
        <dbReference type="Rhea" id="RHEA:41223"/>
        <dbReference type="ChEBI" id="CHEBI:7896"/>
        <dbReference type="ChEBI" id="CHEBI:15377"/>
        <dbReference type="ChEBI" id="CHEBI:15378"/>
        <dbReference type="ChEBI" id="CHEBI:72998"/>
        <dbReference type="ChEBI" id="CHEBI:72999"/>
    </reaction>
    <physiologicalReaction direction="left-to-right" evidence="12">
        <dbReference type="Rhea" id="RHEA:41224"/>
    </physiologicalReaction>
</comment>
<evidence type="ECO:0000256" key="13">
    <source>
        <dbReference type="ARBA" id="ARBA00048373"/>
    </source>
</evidence>
<comment type="subcellular location">
    <subcellularLocation>
        <location evidence="1 20">Secreted</location>
    </subcellularLocation>
</comment>
<keyword evidence="4 17" id="KW-0479">Metal-binding</keyword>
<feature type="disulfide bond" evidence="18">
    <location>
        <begin position="92"/>
        <end position="190"/>
    </location>
</feature>
<accession>A0A9W7TI76</accession>
<comment type="catalytic activity">
    <reaction evidence="20">
        <text>a 1,2-diacyl-sn-glycero-3-phosphocholine + H2O = a 1-acyl-sn-glycero-3-phosphocholine + a fatty acid + H(+)</text>
        <dbReference type="Rhea" id="RHEA:15801"/>
        <dbReference type="ChEBI" id="CHEBI:15377"/>
        <dbReference type="ChEBI" id="CHEBI:15378"/>
        <dbReference type="ChEBI" id="CHEBI:28868"/>
        <dbReference type="ChEBI" id="CHEBI:57643"/>
        <dbReference type="ChEBI" id="CHEBI:58168"/>
        <dbReference type="EC" id="3.1.1.4"/>
    </reaction>
</comment>
<evidence type="ECO:0000256" key="7">
    <source>
        <dbReference type="ARBA" id="ARBA00023098"/>
    </source>
</evidence>
<evidence type="ECO:0000256" key="12">
    <source>
        <dbReference type="ARBA" id="ARBA00048227"/>
    </source>
</evidence>
<dbReference type="GO" id="GO:0005509">
    <property type="term" value="F:calcium ion binding"/>
    <property type="evidence" value="ECO:0007669"/>
    <property type="project" value="InterPro"/>
</dbReference>
<keyword evidence="8 18" id="KW-1015">Disulfide bond</keyword>
<comment type="catalytic activity">
    <reaction evidence="9">
        <text>N,1-dihexadecanoyl-2-(9Z,12Z-octadecadienoyl)-sn-glycero-3-phosphoethanolamine + H2O = N,1-dihexadecanoyl-sn-glycero-3-phosphoethanolamine + (9Z,12Z)-octadecadienoate + H(+)</text>
        <dbReference type="Rhea" id="RHEA:56424"/>
        <dbReference type="ChEBI" id="CHEBI:15377"/>
        <dbReference type="ChEBI" id="CHEBI:15378"/>
        <dbReference type="ChEBI" id="CHEBI:30245"/>
        <dbReference type="ChEBI" id="CHEBI:85334"/>
        <dbReference type="ChEBI" id="CHEBI:85335"/>
    </reaction>
    <physiologicalReaction direction="left-to-right" evidence="9">
        <dbReference type="Rhea" id="RHEA:56425"/>
    </physiologicalReaction>
</comment>
<gene>
    <name evidence="22" type="ORF">IRJ41_019671</name>
</gene>
<evidence type="ECO:0000256" key="6">
    <source>
        <dbReference type="ARBA" id="ARBA00022837"/>
    </source>
</evidence>
<keyword evidence="23" id="KW-1185">Reference proteome</keyword>
<dbReference type="PROSITE" id="PS00119">
    <property type="entry name" value="PA2_ASP"/>
    <property type="match status" value="1"/>
</dbReference>
<feature type="disulfide bond" evidence="18">
    <location>
        <begin position="116"/>
        <end position="165"/>
    </location>
</feature>
<dbReference type="Gene3D" id="1.20.90.10">
    <property type="entry name" value="Phospholipase A2 domain"/>
    <property type="match status" value="1"/>
</dbReference>
<evidence type="ECO:0000313" key="23">
    <source>
        <dbReference type="Proteomes" id="UP001059041"/>
    </source>
</evidence>
<evidence type="ECO:0000256" key="16">
    <source>
        <dbReference type="PIRSR" id="PIRSR601211-1"/>
    </source>
</evidence>
<feature type="active site" evidence="16">
    <location>
        <position position="113"/>
    </location>
</feature>
<evidence type="ECO:0000256" key="8">
    <source>
        <dbReference type="ARBA" id="ARBA00023157"/>
    </source>
</evidence>
<feature type="active site" evidence="16">
    <location>
        <position position="166"/>
    </location>
</feature>
<proteinExistence type="inferred from homology"/>
<name>A0A9W7TI76_TRIRA</name>
<evidence type="ECO:0000256" key="2">
    <source>
        <dbReference type="ARBA" id="ARBA00013278"/>
    </source>
</evidence>
<keyword evidence="5 20" id="KW-0378">Hydrolase</keyword>
<dbReference type="InterPro" id="IPR036444">
    <property type="entry name" value="PLipase_A2_dom_sf"/>
</dbReference>
<dbReference type="GO" id="GO:0005576">
    <property type="term" value="C:extracellular region"/>
    <property type="evidence" value="ECO:0007669"/>
    <property type="project" value="UniProtKB-SubCell"/>
</dbReference>
<dbReference type="GO" id="GO:0006644">
    <property type="term" value="P:phospholipid metabolic process"/>
    <property type="evidence" value="ECO:0007669"/>
    <property type="project" value="InterPro"/>
</dbReference>
<evidence type="ECO:0000256" key="4">
    <source>
        <dbReference type="ARBA" id="ARBA00022723"/>
    </source>
</evidence>
<dbReference type="EC" id="3.1.1.4" evidence="2 20"/>
<comment type="catalytic activity">
    <reaction evidence="13">
        <text>1-hexadecanoyl-2-(5Z,8Z,11Z,14Z-eicosatetraenoyl)-sn-glycero-3-phosphocholine + H2O = 1-hexadecanoyl-sn-glycero-3-phosphocholine + (5Z,8Z,11Z,14Z)-eicosatetraenoate + H(+)</text>
        <dbReference type="Rhea" id="RHEA:40427"/>
        <dbReference type="ChEBI" id="CHEBI:15377"/>
        <dbReference type="ChEBI" id="CHEBI:15378"/>
        <dbReference type="ChEBI" id="CHEBI:32395"/>
        <dbReference type="ChEBI" id="CHEBI:72998"/>
        <dbReference type="ChEBI" id="CHEBI:73003"/>
    </reaction>
    <physiologicalReaction direction="left-to-right" evidence="13">
        <dbReference type="Rhea" id="RHEA:40428"/>
    </physiologicalReaction>
</comment>
<protein>
    <recommendedName>
        <fullName evidence="2 20">Phospholipase A2</fullName>
        <ecNumber evidence="2 20">3.1.1.4</ecNumber>
    </recommendedName>
</protein>
<dbReference type="PANTHER" id="PTHR11716">
    <property type="entry name" value="PHOSPHOLIPASE A2 FAMILY MEMBER"/>
    <property type="match status" value="1"/>
</dbReference>
<feature type="disulfide bond" evidence="18">
    <location>
        <begin position="151"/>
        <end position="163"/>
    </location>
</feature>
<feature type="disulfide bond" evidence="18">
    <location>
        <begin position="94"/>
        <end position="110"/>
    </location>
</feature>
<evidence type="ECO:0000256" key="14">
    <source>
        <dbReference type="ARBA" id="ARBA00048699"/>
    </source>
</evidence>
<evidence type="ECO:0000256" key="17">
    <source>
        <dbReference type="PIRSR" id="PIRSR601211-2"/>
    </source>
</evidence>
<dbReference type="GO" id="GO:0005543">
    <property type="term" value="F:phospholipid binding"/>
    <property type="evidence" value="ECO:0007669"/>
    <property type="project" value="TreeGrafter"/>
</dbReference>
<feature type="binding site" evidence="17">
    <location>
        <position position="114"/>
    </location>
    <ligand>
        <name>Ca(2+)</name>
        <dbReference type="ChEBI" id="CHEBI:29108"/>
    </ligand>
</feature>
<dbReference type="PROSITE" id="PS00118">
    <property type="entry name" value="PA2_HIS"/>
    <property type="match status" value="1"/>
</dbReference>
<comment type="catalytic activity">
    <reaction evidence="15">
        <text>1-hexadecanoyl-2-(9Z,12Z-octadecadienoyl)-sn-glycero-3-phosphoethanolamine + H2O = 1-hexadecanoyl-sn-glycero-3-phosphoethanolamine + (9Z,12Z)-octadecadienoate + H(+)</text>
        <dbReference type="Rhea" id="RHEA:40815"/>
        <dbReference type="ChEBI" id="CHEBI:15377"/>
        <dbReference type="ChEBI" id="CHEBI:15378"/>
        <dbReference type="ChEBI" id="CHEBI:30245"/>
        <dbReference type="ChEBI" id="CHEBI:73004"/>
        <dbReference type="ChEBI" id="CHEBI:73008"/>
    </reaction>
    <physiologicalReaction direction="left-to-right" evidence="15">
        <dbReference type="Rhea" id="RHEA:40816"/>
    </physiologicalReaction>
</comment>
<organism evidence="22 23">
    <name type="scientific">Triplophysa rosa</name>
    <name type="common">Cave loach</name>
    <dbReference type="NCBI Taxonomy" id="992332"/>
    <lineage>
        <taxon>Eukaryota</taxon>
        <taxon>Metazoa</taxon>
        <taxon>Chordata</taxon>
        <taxon>Craniata</taxon>
        <taxon>Vertebrata</taxon>
        <taxon>Euteleostomi</taxon>
        <taxon>Actinopterygii</taxon>
        <taxon>Neopterygii</taxon>
        <taxon>Teleostei</taxon>
        <taxon>Ostariophysi</taxon>
        <taxon>Cypriniformes</taxon>
        <taxon>Nemacheilidae</taxon>
        <taxon>Triplophysa</taxon>
    </lineage>
</organism>
<keyword evidence="3 20" id="KW-0964">Secreted</keyword>
<dbReference type="SMART" id="SM00085">
    <property type="entry name" value="PA2c"/>
    <property type="match status" value="1"/>
</dbReference>
<evidence type="ECO:0000256" key="9">
    <source>
        <dbReference type="ARBA" id="ARBA00047535"/>
    </source>
</evidence>
<dbReference type="GO" id="GO:0047498">
    <property type="term" value="F:calcium-dependent phospholipase A2 activity"/>
    <property type="evidence" value="ECO:0007669"/>
    <property type="project" value="TreeGrafter"/>
</dbReference>
<dbReference type="InterPro" id="IPR033113">
    <property type="entry name" value="PLA2_histidine"/>
</dbReference>
<evidence type="ECO:0000256" key="3">
    <source>
        <dbReference type="ARBA" id="ARBA00022525"/>
    </source>
</evidence>
<keyword evidence="6 17" id="KW-0106">Calcium</keyword>
<evidence type="ECO:0000256" key="10">
    <source>
        <dbReference type="ARBA" id="ARBA00048015"/>
    </source>
</evidence>
<dbReference type="InterPro" id="IPR033112">
    <property type="entry name" value="PLA2_Asp_AS"/>
</dbReference>
<comment type="catalytic activity">
    <reaction evidence="11">
        <text>N-hexadecanoyl-1,2-di-(9Z-octadecenoyl)-sn-glycero-3-phosphoethanolamine + H2O = N-hexadecanoyl-1-(9Z-octadecenoyl)-sn-glycero-3-phosphoethanolamine + (9Z)-octadecenoate + H(+)</text>
        <dbReference type="Rhea" id="RHEA:45424"/>
        <dbReference type="ChEBI" id="CHEBI:15377"/>
        <dbReference type="ChEBI" id="CHEBI:15378"/>
        <dbReference type="ChEBI" id="CHEBI:30823"/>
        <dbReference type="ChEBI" id="CHEBI:78097"/>
        <dbReference type="ChEBI" id="CHEBI:85217"/>
    </reaction>
    <physiologicalReaction direction="left-to-right" evidence="11">
        <dbReference type="Rhea" id="RHEA:45425"/>
    </physiologicalReaction>
</comment>
<comment type="cofactor">
    <cofactor evidence="17">
        <name>Ca(2+)</name>
        <dbReference type="ChEBI" id="CHEBI:29108"/>
    </cofactor>
    <text evidence="17">Binds 1 Ca(2+) ion per subunit.</text>
</comment>
<feature type="binding site" evidence="17">
    <location>
        <position position="95"/>
    </location>
    <ligand>
        <name>Ca(2+)</name>
        <dbReference type="ChEBI" id="CHEBI:29108"/>
    </ligand>
</feature>
<dbReference type="InterPro" id="IPR016090">
    <property type="entry name" value="PLA2-like_dom"/>
</dbReference>
<evidence type="ECO:0000256" key="20">
    <source>
        <dbReference type="RuleBase" id="RU361236"/>
    </source>
</evidence>
<evidence type="ECO:0000313" key="22">
    <source>
        <dbReference type="EMBL" id="KAI7797787.1"/>
    </source>
</evidence>
<reference evidence="22" key="1">
    <citation type="submission" date="2021-02" db="EMBL/GenBank/DDBJ databases">
        <title>Comparative genomics reveals that relaxation of natural selection precedes convergent phenotypic evolution of cavefish.</title>
        <authorList>
            <person name="Peng Z."/>
        </authorList>
    </citation>
    <scope>NUCLEOTIDE SEQUENCE</scope>
    <source>
        <tissue evidence="22">Muscle</tissue>
    </source>
</reference>
<keyword evidence="7 20" id="KW-0443">Lipid metabolism</keyword>
<dbReference type="Proteomes" id="UP001059041">
    <property type="component" value="Linkage Group LG17"/>
</dbReference>
<evidence type="ECO:0000256" key="19">
    <source>
        <dbReference type="RuleBase" id="RU003654"/>
    </source>
</evidence>
<dbReference type="PANTHER" id="PTHR11716:SF94">
    <property type="entry name" value="PHOSPHOLIPASE A2"/>
    <property type="match status" value="1"/>
</dbReference>
<dbReference type="AlphaFoldDB" id="A0A9W7TI76"/>
<evidence type="ECO:0000256" key="1">
    <source>
        <dbReference type="ARBA" id="ARBA00004613"/>
    </source>
</evidence>
<comment type="caution">
    <text evidence="22">The sequence shown here is derived from an EMBL/GenBank/DDBJ whole genome shotgun (WGS) entry which is preliminary data.</text>
</comment>
<dbReference type="FunFam" id="1.20.90.10:FF:000011">
    <property type="entry name" value="Phospholipase A(2)"/>
    <property type="match status" value="1"/>
</dbReference>
<evidence type="ECO:0000256" key="15">
    <source>
        <dbReference type="ARBA" id="ARBA00049039"/>
    </source>
</evidence>
<feature type="binding site" evidence="17">
    <location>
        <position position="93"/>
    </location>
    <ligand>
        <name>Ca(2+)</name>
        <dbReference type="ChEBI" id="CHEBI:29108"/>
    </ligand>
</feature>
<dbReference type="GO" id="GO:0050482">
    <property type="term" value="P:arachidonate secretion"/>
    <property type="evidence" value="ECO:0007669"/>
    <property type="project" value="InterPro"/>
</dbReference>
<evidence type="ECO:0000256" key="11">
    <source>
        <dbReference type="ARBA" id="ARBA00048221"/>
    </source>
</evidence>
<feature type="disulfide bond" evidence="18">
    <location>
        <begin position="109"/>
        <end position="172"/>
    </location>
</feature>
<dbReference type="CDD" id="cd00125">
    <property type="entry name" value="PLA2c"/>
    <property type="match status" value="1"/>
</dbReference>
<evidence type="ECO:0000259" key="21">
    <source>
        <dbReference type="SMART" id="SM00085"/>
    </source>
</evidence>
<dbReference type="GO" id="GO:0016042">
    <property type="term" value="P:lipid catabolic process"/>
    <property type="evidence" value="ECO:0007669"/>
    <property type="project" value="InterPro"/>
</dbReference>
<feature type="binding site" evidence="17">
    <location>
        <position position="97"/>
    </location>
    <ligand>
        <name>Ca(2+)</name>
        <dbReference type="ChEBI" id="CHEBI:29108"/>
    </ligand>
</feature>
<feature type="domain" description="Phospholipase A2-like central" evidence="21">
    <location>
        <begin position="66"/>
        <end position="191"/>
    </location>
</feature>
<comment type="catalytic activity">
    <reaction evidence="10">
        <text>1-hexadecanoyl-2-(9Z-octadecenoyl)-sn-glycero-3-phospho-(1'-sn-glycerol) + H2O = 1-hexadecanoyl-sn-glycero-3-phospho-(1'-sn-glycerol) + (9Z)-octadecenoate + H(+)</text>
        <dbReference type="Rhea" id="RHEA:40919"/>
        <dbReference type="ChEBI" id="CHEBI:15377"/>
        <dbReference type="ChEBI" id="CHEBI:15378"/>
        <dbReference type="ChEBI" id="CHEBI:30823"/>
        <dbReference type="ChEBI" id="CHEBI:72841"/>
        <dbReference type="ChEBI" id="CHEBI:75158"/>
    </reaction>
    <physiologicalReaction direction="left-to-right" evidence="10">
        <dbReference type="Rhea" id="RHEA:40920"/>
    </physiologicalReaction>
</comment>
<dbReference type="SUPFAM" id="SSF48619">
    <property type="entry name" value="Phospholipase A2, PLA2"/>
    <property type="match status" value="1"/>
</dbReference>
<dbReference type="InterPro" id="IPR001211">
    <property type="entry name" value="PLA2"/>
</dbReference>
<comment type="similarity">
    <text evidence="19">Belongs to the phospholipase A2 family.</text>
</comment>
<evidence type="ECO:0000256" key="5">
    <source>
        <dbReference type="ARBA" id="ARBA00022801"/>
    </source>
</evidence>
<dbReference type="GO" id="GO:0005102">
    <property type="term" value="F:signaling receptor binding"/>
    <property type="evidence" value="ECO:0007669"/>
    <property type="project" value="UniProtKB-ARBA"/>
</dbReference>